<dbReference type="InterPro" id="IPR002867">
    <property type="entry name" value="IBR_dom"/>
</dbReference>
<feature type="compositionally biased region" description="Low complexity" evidence="10">
    <location>
        <begin position="22"/>
        <end position="47"/>
    </location>
</feature>
<dbReference type="PANTHER" id="PTHR21328">
    <property type="entry name" value="POLY ADP-RIBOSE POLYMERASE FAMILY, MEMBER PARP"/>
    <property type="match status" value="1"/>
</dbReference>
<dbReference type="Proteomes" id="UP001146793">
    <property type="component" value="Unassembled WGS sequence"/>
</dbReference>
<dbReference type="Gene3D" id="3.90.228.10">
    <property type="match status" value="1"/>
</dbReference>
<dbReference type="InterPro" id="IPR012317">
    <property type="entry name" value="Poly(ADP-ribose)pol_cat_dom"/>
</dbReference>
<evidence type="ECO:0000259" key="11">
    <source>
        <dbReference type="PROSITE" id="PS50089"/>
    </source>
</evidence>
<evidence type="ECO:0000256" key="4">
    <source>
        <dbReference type="ARBA" id="ARBA00022723"/>
    </source>
</evidence>
<evidence type="ECO:0000256" key="5">
    <source>
        <dbReference type="ARBA" id="ARBA00022771"/>
    </source>
</evidence>
<dbReference type="AlphaFoldDB" id="A0AAV8ACH4"/>
<feature type="region of interest" description="Disordered" evidence="10">
    <location>
        <begin position="601"/>
        <end position="624"/>
    </location>
</feature>
<keyword evidence="6" id="KW-0833">Ubl conjugation pathway</keyword>
<evidence type="ECO:0000256" key="10">
    <source>
        <dbReference type="SAM" id="MobiDB-lite"/>
    </source>
</evidence>
<dbReference type="SMART" id="SM00647">
    <property type="entry name" value="IBR"/>
    <property type="match status" value="1"/>
</dbReference>
<keyword evidence="2" id="KW-0808">Transferase</keyword>
<keyword evidence="3" id="KW-0548">Nucleotidyltransferase</keyword>
<name>A0AAV8ACH4_9EUKA</name>
<evidence type="ECO:0000256" key="9">
    <source>
        <dbReference type="PROSITE-ProRule" id="PRU00175"/>
    </source>
</evidence>
<feature type="domain" description="RING-type" evidence="11">
    <location>
        <begin position="154"/>
        <end position="200"/>
    </location>
</feature>
<dbReference type="Pfam" id="PF01485">
    <property type="entry name" value="IBR"/>
    <property type="match status" value="1"/>
</dbReference>
<keyword evidence="1" id="KW-0328">Glycosyltransferase</keyword>
<dbReference type="InterPro" id="IPR051838">
    <property type="entry name" value="ARTD_PARP"/>
</dbReference>
<evidence type="ECO:0000256" key="2">
    <source>
        <dbReference type="ARBA" id="ARBA00022679"/>
    </source>
</evidence>
<accession>A0AAV8ACH4</accession>
<proteinExistence type="predicted"/>
<dbReference type="InterPro" id="IPR001841">
    <property type="entry name" value="Znf_RING"/>
</dbReference>
<dbReference type="Pfam" id="PF00644">
    <property type="entry name" value="PARP"/>
    <property type="match status" value="1"/>
</dbReference>
<evidence type="ECO:0000256" key="8">
    <source>
        <dbReference type="ARBA" id="ARBA00023027"/>
    </source>
</evidence>
<dbReference type="SUPFAM" id="SSF56399">
    <property type="entry name" value="ADP-ribosylation"/>
    <property type="match status" value="1"/>
</dbReference>
<feature type="compositionally biased region" description="Acidic residues" evidence="10">
    <location>
        <begin position="48"/>
        <end position="58"/>
    </location>
</feature>
<evidence type="ECO:0000313" key="12">
    <source>
        <dbReference type="EMBL" id="KAJ3449665.1"/>
    </source>
</evidence>
<evidence type="ECO:0000313" key="13">
    <source>
        <dbReference type="Proteomes" id="UP001146793"/>
    </source>
</evidence>
<reference evidence="12" key="1">
    <citation type="submission" date="2022-08" db="EMBL/GenBank/DDBJ databases">
        <title>Novel sulphate-reducing endosymbionts in the free-living metamonad Anaeramoeba.</title>
        <authorList>
            <person name="Jerlstrom-Hultqvist J."/>
            <person name="Cepicka I."/>
            <person name="Gallot-Lavallee L."/>
            <person name="Salas-Leiva D."/>
            <person name="Curtis B.A."/>
            <person name="Zahonova K."/>
            <person name="Pipaliya S."/>
            <person name="Dacks J."/>
            <person name="Roger A.J."/>
        </authorList>
    </citation>
    <scope>NUCLEOTIDE SEQUENCE</scope>
    <source>
        <strain evidence="12">Busselton2</strain>
    </source>
</reference>
<dbReference type="PROSITE" id="PS50089">
    <property type="entry name" value="ZF_RING_2"/>
    <property type="match status" value="1"/>
</dbReference>
<protein>
    <submittedName>
        <fullName evidence="12">Poly adp-ribose polymerase family member parp</fullName>
    </submittedName>
</protein>
<keyword evidence="4" id="KW-0479">Metal-binding</keyword>
<gene>
    <name evidence="12" type="ORF">M0812_05822</name>
</gene>
<dbReference type="CDD" id="cd22582">
    <property type="entry name" value="BRcat_RBR_unk"/>
    <property type="match status" value="1"/>
</dbReference>
<evidence type="ECO:0000256" key="1">
    <source>
        <dbReference type="ARBA" id="ARBA00022676"/>
    </source>
</evidence>
<keyword evidence="5 9" id="KW-0863">Zinc-finger</keyword>
<keyword evidence="7" id="KW-0862">Zinc</keyword>
<keyword evidence="8" id="KW-0520">NAD</keyword>
<dbReference type="GO" id="GO:0003950">
    <property type="term" value="F:NAD+ poly-ADP-ribosyltransferase activity"/>
    <property type="evidence" value="ECO:0007669"/>
    <property type="project" value="InterPro"/>
</dbReference>
<organism evidence="12 13">
    <name type="scientific">Anaeramoeba flamelloides</name>
    <dbReference type="NCBI Taxonomy" id="1746091"/>
    <lineage>
        <taxon>Eukaryota</taxon>
        <taxon>Metamonada</taxon>
        <taxon>Anaeramoebidae</taxon>
        <taxon>Anaeramoeba</taxon>
    </lineage>
</organism>
<dbReference type="Pfam" id="PF18084">
    <property type="entry name" value="ARTD15_N"/>
    <property type="match status" value="1"/>
</dbReference>
<feature type="region of interest" description="Disordered" evidence="10">
    <location>
        <begin position="1"/>
        <end position="80"/>
    </location>
</feature>
<feature type="compositionally biased region" description="Polar residues" evidence="10">
    <location>
        <begin position="68"/>
        <end position="80"/>
    </location>
</feature>
<dbReference type="GO" id="GO:0016779">
    <property type="term" value="F:nucleotidyltransferase activity"/>
    <property type="evidence" value="ECO:0007669"/>
    <property type="project" value="UniProtKB-KW"/>
</dbReference>
<evidence type="ECO:0000256" key="3">
    <source>
        <dbReference type="ARBA" id="ARBA00022695"/>
    </source>
</evidence>
<dbReference type="EMBL" id="JANTQA010000012">
    <property type="protein sequence ID" value="KAJ3449665.1"/>
    <property type="molecule type" value="Genomic_DNA"/>
</dbReference>
<dbReference type="SUPFAM" id="SSF57850">
    <property type="entry name" value="RING/U-box"/>
    <property type="match status" value="1"/>
</dbReference>
<comment type="caution">
    <text evidence="12">The sequence shown here is derived from an EMBL/GenBank/DDBJ whole genome shotgun (WGS) entry which is preliminary data.</text>
</comment>
<evidence type="ECO:0000256" key="6">
    <source>
        <dbReference type="ARBA" id="ARBA00022786"/>
    </source>
</evidence>
<dbReference type="InterPro" id="IPR041400">
    <property type="entry name" value="PARP16_N"/>
</dbReference>
<sequence>MSSENINKNETMKEMGFNFEQESPSSSESTGSSSEETSSEESFSSTSPEEDQFDMGEIFDEKPKEKNTGNQKTNFFLSRGTYDQNLKNRGQIGFENRKNRMNFVNEQKTKKQEYEKQILDEKKKEEKRKENDEKFQNYLKDQNLIVDPKKGFFCDFCKKEHFEFKHFQLSCSHNFCIDETVSYLLNHKECKESLQCPACREFNIITPIEPRDLAQLGFTEEESNELYFTMLINQNPDRYFYCPNPDCLKIMEVGRQKKVECPYCKKTFCKNCSVLWHEGVTCGQYYDKGVTEGHGLASLITKCPEMIDFLISTAYIAAVDERADLVLNPFPHFFINRKKDINLFYTTLCKIPEILPLIEFARTEKTIKDHLDKIDPLIYKLLRWLIVTNTVKIALIDPKNEFKIFGTSQQWRLITTNTLRERKFASLKKKHVKSLFGFHGSSSENWYSIMRIGLKNYSYTKWMVNGAWSGSGVYVARYPSTSMGYIQSKPTWYNSMSLDPNLSILSMVEVIDDYSFELDDVLVVQNENLIKIRFLFLNVSNYYANLQELNEHLEYLLGKDENRLGFMYPKRKESLILRNPFPTKLGNQNLNQNLTKRQKKLVAMQNRGKKKKKKKKKKKTKKRK</sequence>
<evidence type="ECO:0000256" key="7">
    <source>
        <dbReference type="ARBA" id="ARBA00022833"/>
    </source>
</evidence>
<dbReference type="GO" id="GO:0008270">
    <property type="term" value="F:zinc ion binding"/>
    <property type="evidence" value="ECO:0007669"/>
    <property type="project" value="UniProtKB-KW"/>
</dbReference>
<feature type="region of interest" description="Disordered" evidence="10">
    <location>
        <begin position="107"/>
        <end position="132"/>
    </location>
</feature>
<feature type="compositionally biased region" description="Basic residues" evidence="10">
    <location>
        <begin position="607"/>
        <end position="624"/>
    </location>
</feature>